<keyword evidence="1" id="KW-0472">Membrane</keyword>
<evidence type="ECO:0000313" key="2">
    <source>
        <dbReference type="EMBL" id="GMM38029.1"/>
    </source>
</evidence>
<dbReference type="Proteomes" id="UP001360560">
    <property type="component" value="Unassembled WGS sequence"/>
</dbReference>
<sequence>MSSINKKYSHYLSTHPLLTKSVTAAVLATLNETIASLIAREFTKVPISFSIPTLRSKLNVQLLNPYNYKIPLLAVFALIVQGPFSHYAYQLLNNISIFKKKPLPLAKKLLQMAVSLLTITPIVCCLNAVFLGLINNKELVEDFAKGNLLQFFVELYGSPKSEKLRTVAYEKLQKIAEVAKLSLSNNLMNFLQSSWISSPLILFFAQNYLDPNSWVVFFNFAYFLLGTFQNTLLKLKLKQLRQKKKKEEEKEEEKKE</sequence>
<reference evidence="2 3" key="1">
    <citation type="journal article" date="2023" name="Elife">
        <title>Identification of key yeast species and microbe-microbe interactions impacting larval growth of Drosophila in the wild.</title>
        <authorList>
            <person name="Mure A."/>
            <person name="Sugiura Y."/>
            <person name="Maeda R."/>
            <person name="Honda K."/>
            <person name="Sakurai N."/>
            <person name="Takahashi Y."/>
            <person name="Watada M."/>
            <person name="Katoh T."/>
            <person name="Gotoh A."/>
            <person name="Gotoh Y."/>
            <person name="Taniguchi I."/>
            <person name="Nakamura K."/>
            <person name="Hayashi T."/>
            <person name="Katayama T."/>
            <person name="Uemura T."/>
            <person name="Hattori Y."/>
        </authorList>
    </citation>
    <scope>NUCLEOTIDE SEQUENCE [LARGE SCALE GENOMIC DNA]</scope>
    <source>
        <strain evidence="2 3">SC-9</strain>
    </source>
</reference>
<protein>
    <submittedName>
        <fullName evidence="2">Uncharacterized protein</fullName>
    </submittedName>
</protein>
<dbReference type="RefSeq" id="XP_064855025.1">
    <property type="nucleotide sequence ID" value="XM_064998953.1"/>
</dbReference>
<feature type="transmembrane region" description="Helical" evidence="1">
    <location>
        <begin position="190"/>
        <end position="209"/>
    </location>
</feature>
<feature type="transmembrane region" description="Helical" evidence="1">
    <location>
        <begin position="215"/>
        <end position="235"/>
    </location>
</feature>
<evidence type="ECO:0000313" key="3">
    <source>
        <dbReference type="Proteomes" id="UP001360560"/>
    </source>
</evidence>
<comment type="caution">
    <text evidence="2">The sequence shown here is derived from an EMBL/GenBank/DDBJ whole genome shotgun (WGS) entry which is preliminary data.</text>
</comment>
<feature type="transmembrane region" description="Helical" evidence="1">
    <location>
        <begin position="70"/>
        <end position="89"/>
    </location>
</feature>
<organism evidence="2 3">
    <name type="scientific">Saccharomycopsis crataegensis</name>
    <dbReference type="NCBI Taxonomy" id="43959"/>
    <lineage>
        <taxon>Eukaryota</taxon>
        <taxon>Fungi</taxon>
        <taxon>Dikarya</taxon>
        <taxon>Ascomycota</taxon>
        <taxon>Saccharomycotina</taxon>
        <taxon>Saccharomycetes</taxon>
        <taxon>Saccharomycopsidaceae</taxon>
        <taxon>Saccharomycopsis</taxon>
    </lineage>
</organism>
<dbReference type="EMBL" id="BTFZ01000013">
    <property type="protein sequence ID" value="GMM38029.1"/>
    <property type="molecule type" value="Genomic_DNA"/>
</dbReference>
<evidence type="ECO:0000256" key="1">
    <source>
        <dbReference type="SAM" id="Phobius"/>
    </source>
</evidence>
<gene>
    <name evidence="2" type="ORF">DASC09_053540</name>
</gene>
<keyword evidence="1" id="KW-1133">Transmembrane helix</keyword>
<keyword evidence="3" id="KW-1185">Reference proteome</keyword>
<dbReference type="AlphaFoldDB" id="A0AAV5QTD6"/>
<proteinExistence type="predicted"/>
<name>A0AAV5QTD6_9ASCO</name>
<accession>A0AAV5QTD6</accession>
<feature type="transmembrane region" description="Helical" evidence="1">
    <location>
        <begin position="109"/>
        <end position="134"/>
    </location>
</feature>
<keyword evidence="1" id="KW-0812">Transmembrane</keyword>
<dbReference type="GeneID" id="90076004"/>